<dbReference type="GO" id="GO:0008234">
    <property type="term" value="F:cysteine-type peptidase activity"/>
    <property type="evidence" value="ECO:0007669"/>
    <property type="project" value="InterPro"/>
</dbReference>
<dbReference type="Proteomes" id="UP000327085">
    <property type="component" value="Unassembled WGS sequence"/>
</dbReference>
<evidence type="ECO:0000256" key="1">
    <source>
        <dbReference type="ARBA" id="ARBA00005234"/>
    </source>
</evidence>
<evidence type="ECO:0000259" key="4">
    <source>
        <dbReference type="PROSITE" id="PS50600"/>
    </source>
</evidence>
<dbReference type="EMBL" id="CABIKO010000531">
    <property type="protein sequence ID" value="VVA37375.1"/>
    <property type="molecule type" value="Genomic_DNA"/>
</dbReference>
<dbReference type="AlphaFoldDB" id="A0A5E4GBV6"/>
<organism evidence="6 7">
    <name type="scientific">Prunus dulcis</name>
    <name type="common">Almond</name>
    <name type="synonym">Amygdalus dulcis</name>
    <dbReference type="NCBI Taxonomy" id="3755"/>
    <lineage>
        <taxon>Eukaryota</taxon>
        <taxon>Viridiplantae</taxon>
        <taxon>Streptophyta</taxon>
        <taxon>Embryophyta</taxon>
        <taxon>Tracheophyta</taxon>
        <taxon>Spermatophyta</taxon>
        <taxon>Magnoliopsida</taxon>
        <taxon>eudicotyledons</taxon>
        <taxon>Gunneridae</taxon>
        <taxon>Pentapetalae</taxon>
        <taxon>rosids</taxon>
        <taxon>fabids</taxon>
        <taxon>Rosales</taxon>
        <taxon>Rosaceae</taxon>
        <taxon>Amygdaloideae</taxon>
        <taxon>Amygdaleae</taxon>
        <taxon>Prunus</taxon>
    </lineage>
</organism>
<dbReference type="Pfam" id="PF02902">
    <property type="entry name" value="Peptidase_C48"/>
    <property type="match status" value="1"/>
</dbReference>
<dbReference type="Gene3D" id="3.40.395.10">
    <property type="entry name" value="Adenoviral Proteinase, Chain A"/>
    <property type="match status" value="1"/>
</dbReference>
<keyword evidence="2 6" id="KW-0645">Protease</keyword>
<keyword evidence="8" id="KW-1185">Reference proteome</keyword>
<feature type="domain" description="Ubiquitin-like protease family profile" evidence="4">
    <location>
        <begin position="1"/>
        <end position="201"/>
    </location>
</feature>
<name>A0A5E4GBV6_PRUDU</name>
<keyword evidence="3" id="KW-0378">Hydrolase</keyword>
<dbReference type="SUPFAM" id="SSF54001">
    <property type="entry name" value="Cysteine proteinases"/>
    <property type="match status" value="1"/>
</dbReference>
<evidence type="ECO:0000256" key="3">
    <source>
        <dbReference type="ARBA" id="ARBA00022801"/>
    </source>
</evidence>
<reference evidence="6" key="1">
    <citation type="submission" date="2019-07" db="EMBL/GenBank/DDBJ databases">
        <authorList>
            <person name="Alioto T."/>
            <person name="Alioto T."/>
            <person name="Gomez Garrido J."/>
        </authorList>
    </citation>
    <scope>NUCLEOTIDE SEQUENCE [LARGE SCALE GENOMIC DNA]</scope>
</reference>
<dbReference type="EMBL" id="JAJFAZ020000001">
    <property type="protein sequence ID" value="KAI5351071.1"/>
    <property type="molecule type" value="Genomic_DNA"/>
</dbReference>
<protein>
    <submittedName>
        <fullName evidence="6">PREDICTED: ubiquitin-like-specific protease</fullName>
    </submittedName>
</protein>
<dbReference type="Proteomes" id="UP001054821">
    <property type="component" value="Chromosome 1"/>
</dbReference>
<dbReference type="InterPro" id="IPR038765">
    <property type="entry name" value="Papain-like_cys_pep_sf"/>
</dbReference>
<evidence type="ECO:0000313" key="7">
    <source>
        <dbReference type="Proteomes" id="UP000327085"/>
    </source>
</evidence>
<evidence type="ECO:0000313" key="5">
    <source>
        <dbReference type="EMBL" id="KAI5351071.1"/>
    </source>
</evidence>
<dbReference type="GO" id="GO:0006508">
    <property type="term" value="P:proteolysis"/>
    <property type="evidence" value="ECO:0007669"/>
    <property type="project" value="UniProtKB-KW"/>
</dbReference>
<reference evidence="7" key="2">
    <citation type="journal article" date="2020" name="Plant J.">
        <title>Transposons played a major role in the diversification between the closely related almond and peach genomes: results from the almond genome sequence.</title>
        <authorList>
            <person name="Alioto T."/>
            <person name="Alexiou K.G."/>
            <person name="Bardil A."/>
            <person name="Barteri F."/>
            <person name="Castanera R."/>
            <person name="Cruz F."/>
            <person name="Dhingra A."/>
            <person name="Duval H."/>
            <person name="Fernandez I Marti A."/>
            <person name="Frias L."/>
            <person name="Galan B."/>
            <person name="Garcia J.L."/>
            <person name="Howad W."/>
            <person name="Gomez-Garrido J."/>
            <person name="Gut M."/>
            <person name="Julca I."/>
            <person name="Morata J."/>
            <person name="Puigdomenech P."/>
            <person name="Ribeca P."/>
            <person name="Rubio Cabetas M.J."/>
            <person name="Vlasova A."/>
            <person name="Wirthensohn M."/>
            <person name="Garcia-Mas J."/>
            <person name="Gabaldon T."/>
            <person name="Casacuberta J.M."/>
            <person name="Arus P."/>
        </authorList>
    </citation>
    <scope>NUCLEOTIDE SEQUENCE [LARGE SCALE GENOMIC DNA]</scope>
    <source>
        <strain evidence="7">cv. Texas</strain>
    </source>
</reference>
<comment type="similarity">
    <text evidence="1">Belongs to the peptidase C48 family.</text>
</comment>
<reference evidence="5 8" key="3">
    <citation type="journal article" date="2022" name="G3 (Bethesda)">
        <title>Whole-genome sequence and methylome profiling of the almond [Prunus dulcis (Mill.) D.A. Webb] cultivar 'Nonpareil'.</title>
        <authorList>
            <person name="D'Amico-Willman K.M."/>
            <person name="Ouma W.Z."/>
            <person name="Meulia T."/>
            <person name="Sideli G.M."/>
            <person name="Gradziel T.M."/>
            <person name="Fresnedo-Ramirez J."/>
        </authorList>
    </citation>
    <scope>NUCLEOTIDE SEQUENCE [LARGE SCALE GENOMIC DNA]</scope>
    <source>
        <strain evidence="5">Clone GOH B32 T37-40</strain>
    </source>
</reference>
<accession>A0A5E4GBV6</accession>
<sequence>MKRLRKVVPLLKKKDVEGKGYGKKRLATTLLSPFTDPLRKKRTITVSDAEATPPCFDPTKPVPIDDVKQFLELVKPSAKKRGYAQPWTKVWKVYFPYNLQRCHWVGLEIDFVRHTATVYDSFIAFTSNSKLVKYLEPISDTLARVLYNMRFYDASEVEKVKQKGMKMSKFMPFTICSNADVPQQCDGTSCRIMTVKFIEHLSAGICLDKVDPSKMTYY</sequence>
<dbReference type="InterPro" id="IPR003653">
    <property type="entry name" value="Peptidase_C48_C"/>
</dbReference>
<evidence type="ECO:0000313" key="8">
    <source>
        <dbReference type="Proteomes" id="UP001054821"/>
    </source>
</evidence>
<evidence type="ECO:0000313" key="6">
    <source>
        <dbReference type="EMBL" id="VVA37375.1"/>
    </source>
</evidence>
<evidence type="ECO:0000256" key="2">
    <source>
        <dbReference type="ARBA" id="ARBA00022670"/>
    </source>
</evidence>
<dbReference type="Gramene" id="VVA37375">
    <property type="protein sequence ID" value="VVA37375"/>
    <property type="gene ID" value="Prudul26B025084"/>
</dbReference>
<dbReference type="InParanoid" id="A0A5E4GBV6"/>
<proteinExistence type="inferred from homology"/>
<gene>
    <name evidence="6" type="ORF">ALMOND_2B025084</name>
    <name evidence="5" type="ORF">L3X38_003962</name>
</gene>
<dbReference type="PROSITE" id="PS50600">
    <property type="entry name" value="ULP_PROTEASE"/>
    <property type="match status" value="1"/>
</dbReference>